<dbReference type="Gene3D" id="3.40.50.1820">
    <property type="entry name" value="alpha/beta hydrolase"/>
    <property type="match status" value="1"/>
</dbReference>
<dbReference type="EMBL" id="JBHTJA010000066">
    <property type="protein sequence ID" value="MFD0903868.1"/>
    <property type="molecule type" value="Genomic_DNA"/>
</dbReference>
<keyword evidence="6" id="KW-1185">Reference proteome</keyword>
<evidence type="ECO:0000259" key="4">
    <source>
        <dbReference type="Pfam" id="PF00135"/>
    </source>
</evidence>
<sequence>MSDLIVTTTEGDVRGGADGDVRRFLGIPYAAPPRGAERFAAPRPPEPWTSVRDARAFGATAPQPRRDAFGALDMAPYFGPGWIRGDEHLTVNVWTPHGAEHLPVMVFVHGGGFVAGSPRAPLYDGAAFARDGVVLVTLGYRLGVAGFLDLPGAPRNRGLLDVVAALRWVRRNIGAFGGDPARVTLFGQSAGATIVGGVLAAREADGLVRRAIVQSGSGLGAFAPEQAARVTRAAAAALGVAPTAAAFAGVPDDRFVEVVPELGGLDLRTADRFDPLVGLSPFGLVLDRQPARSPLADVDLLIGTNAEEGNLYLAPQGNLTSSTARDVRETAAAVHADPDALVAAYRSRRPDAGDGELRSAILGDALFGTGSRALAEAHGNAHVYEFAWRSPAVGGLLGAAHAVEVPFVFGRLDLPELVGPRGLLGPAEPPAAPAGEMRAAWSAFARSGDPGWPSYARDRTIRRFDAVSETTAASGASVWSGPGGGV</sequence>
<comment type="caution">
    <text evidence="5">The sequence shown here is derived from an EMBL/GenBank/DDBJ whole genome shotgun (WGS) entry which is preliminary data.</text>
</comment>
<dbReference type="RefSeq" id="WP_378303119.1">
    <property type="nucleotide sequence ID" value="NZ_JBHTJA010000066.1"/>
</dbReference>
<dbReference type="InterPro" id="IPR002018">
    <property type="entry name" value="CarbesteraseB"/>
</dbReference>
<evidence type="ECO:0000256" key="3">
    <source>
        <dbReference type="RuleBase" id="RU361235"/>
    </source>
</evidence>
<evidence type="ECO:0000313" key="5">
    <source>
        <dbReference type="EMBL" id="MFD0903868.1"/>
    </source>
</evidence>
<dbReference type="InterPro" id="IPR029058">
    <property type="entry name" value="AB_hydrolase_fold"/>
</dbReference>
<accession>A0ABW3EY94</accession>
<evidence type="ECO:0000313" key="6">
    <source>
        <dbReference type="Proteomes" id="UP001596972"/>
    </source>
</evidence>
<protein>
    <recommendedName>
        <fullName evidence="3">Carboxylic ester hydrolase</fullName>
        <ecNumber evidence="3">3.1.1.-</ecNumber>
    </recommendedName>
</protein>
<dbReference type="EC" id="3.1.1.-" evidence="3"/>
<gene>
    <name evidence="5" type="ORF">ACFQ11_26005</name>
</gene>
<feature type="domain" description="Carboxylesterase type B" evidence="4">
    <location>
        <begin position="3"/>
        <end position="451"/>
    </location>
</feature>
<dbReference type="PANTHER" id="PTHR11559">
    <property type="entry name" value="CARBOXYLESTERASE"/>
    <property type="match status" value="1"/>
</dbReference>
<reference evidence="6" key="1">
    <citation type="journal article" date="2019" name="Int. J. Syst. Evol. Microbiol.">
        <title>The Global Catalogue of Microorganisms (GCM) 10K type strain sequencing project: providing services to taxonomists for standard genome sequencing and annotation.</title>
        <authorList>
            <consortium name="The Broad Institute Genomics Platform"/>
            <consortium name="The Broad Institute Genome Sequencing Center for Infectious Disease"/>
            <person name="Wu L."/>
            <person name="Ma J."/>
        </authorList>
    </citation>
    <scope>NUCLEOTIDE SEQUENCE [LARGE SCALE GENOMIC DNA]</scope>
    <source>
        <strain evidence="6">JCM 31202</strain>
    </source>
</reference>
<evidence type="ECO:0000256" key="2">
    <source>
        <dbReference type="ARBA" id="ARBA00022801"/>
    </source>
</evidence>
<keyword evidence="2 3" id="KW-0378">Hydrolase</keyword>
<evidence type="ECO:0000256" key="1">
    <source>
        <dbReference type="ARBA" id="ARBA00005964"/>
    </source>
</evidence>
<dbReference type="InterPro" id="IPR019826">
    <property type="entry name" value="Carboxylesterase_B_AS"/>
</dbReference>
<proteinExistence type="inferred from homology"/>
<dbReference type="InterPro" id="IPR050309">
    <property type="entry name" value="Type-B_Carboxylest/Lipase"/>
</dbReference>
<dbReference type="Pfam" id="PF00135">
    <property type="entry name" value="COesterase"/>
    <property type="match status" value="1"/>
</dbReference>
<dbReference type="Proteomes" id="UP001596972">
    <property type="component" value="Unassembled WGS sequence"/>
</dbReference>
<organism evidence="5 6">
    <name type="scientific">Actinomadura sediminis</name>
    <dbReference type="NCBI Taxonomy" id="1038904"/>
    <lineage>
        <taxon>Bacteria</taxon>
        <taxon>Bacillati</taxon>
        <taxon>Actinomycetota</taxon>
        <taxon>Actinomycetes</taxon>
        <taxon>Streptosporangiales</taxon>
        <taxon>Thermomonosporaceae</taxon>
        <taxon>Actinomadura</taxon>
    </lineage>
</organism>
<comment type="similarity">
    <text evidence="1 3">Belongs to the type-B carboxylesterase/lipase family.</text>
</comment>
<dbReference type="SUPFAM" id="SSF53474">
    <property type="entry name" value="alpha/beta-Hydrolases"/>
    <property type="match status" value="1"/>
</dbReference>
<name>A0ABW3EY94_9ACTN</name>
<dbReference type="PROSITE" id="PS00122">
    <property type="entry name" value="CARBOXYLESTERASE_B_1"/>
    <property type="match status" value="1"/>
</dbReference>